<evidence type="ECO:0000256" key="4">
    <source>
        <dbReference type="ARBA" id="ARBA00021948"/>
    </source>
</evidence>
<dbReference type="AlphaFoldDB" id="A0A4Y8WN95"/>
<dbReference type="EC" id="3.1.3.71" evidence="3"/>
<proteinExistence type="inferred from homology"/>
<name>A0A4Y8WN95_9PORP</name>
<dbReference type="PANTHER" id="PTHR37311">
    <property type="entry name" value="2-PHOSPHOSULFOLACTATE PHOSPHATASE-RELATED"/>
    <property type="match status" value="1"/>
</dbReference>
<evidence type="ECO:0000256" key="1">
    <source>
        <dbReference type="ARBA" id="ARBA00001946"/>
    </source>
</evidence>
<evidence type="ECO:0000256" key="5">
    <source>
        <dbReference type="ARBA" id="ARBA00022801"/>
    </source>
</evidence>
<dbReference type="OrthoDB" id="4913at2"/>
<gene>
    <name evidence="8" type="ORF">E4P47_06580</name>
</gene>
<keyword evidence="5" id="KW-0378">Hydrolase</keyword>
<accession>A0A4Y8WN95</accession>
<comment type="catalytic activity">
    <reaction evidence="7">
        <text>(2R)-O-phospho-3-sulfolactate + H2O = (2R)-3-sulfolactate + phosphate</text>
        <dbReference type="Rhea" id="RHEA:23416"/>
        <dbReference type="ChEBI" id="CHEBI:15377"/>
        <dbReference type="ChEBI" id="CHEBI:15597"/>
        <dbReference type="ChEBI" id="CHEBI:43474"/>
        <dbReference type="ChEBI" id="CHEBI:58738"/>
        <dbReference type="EC" id="3.1.3.71"/>
    </reaction>
</comment>
<dbReference type="GO" id="GO:0050545">
    <property type="term" value="F:sulfopyruvate decarboxylase activity"/>
    <property type="evidence" value="ECO:0007669"/>
    <property type="project" value="TreeGrafter"/>
</dbReference>
<dbReference type="Gene3D" id="3.90.1560.10">
    <property type="entry name" value="ComB-like"/>
    <property type="match status" value="1"/>
</dbReference>
<dbReference type="PANTHER" id="PTHR37311:SF1">
    <property type="entry name" value="2-PHOSPHOSULFOLACTATE PHOSPHATASE-RELATED"/>
    <property type="match status" value="1"/>
</dbReference>
<evidence type="ECO:0000256" key="6">
    <source>
        <dbReference type="ARBA" id="ARBA00022842"/>
    </source>
</evidence>
<dbReference type="Proteomes" id="UP000297225">
    <property type="component" value="Unassembled WGS sequence"/>
</dbReference>
<dbReference type="SUPFAM" id="SSF142823">
    <property type="entry name" value="ComB-like"/>
    <property type="match status" value="1"/>
</dbReference>
<evidence type="ECO:0000256" key="3">
    <source>
        <dbReference type="ARBA" id="ARBA00012953"/>
    </source>
</evidence>
<dbReference type="EMBL" id="SPNC01000098">
    <property type="protein sequence ID" value="TFH94656.1"/>
    <property type="molecule type" value="Genomic_DNA"/>
</dbReference>
<evidence type="ECO:0000313" key="9">
    <source>
        <dbReference type="Proteomes" id="UP000297225"/>
    </source>
</evidence>
<dbReference type="Pfam" id="PF04029">
    <property type="entry name" value="2-ph_phosp"/>
    <property type="match status" value="1"/>
</dbReference>
<keyword evidence="9" id="KW-1185">Reference proteome</keyword>
<dbReference type="GO" id="GO:0050532">
    <property type="term" value="F:2-phosphosulfolactate phosphatase activity"/>
    <property type="evidence" value="ECO:0007669"/>
    <property type="project" value="UniProtKB-EC"/>
</dbReference>
<keyword evidence="6" id="KW-0460">Magnesium</keyword>
<protein>
    <recommendedName>
        <fullName evidence="4">Probable 2-phosphosulfolactate phosphatase</fullName>
        <ecNumber evidence="3">3.1.3.71</ecNumber>
    </recommendedName>
</protein>
<comment type="caution">
    <text evidence="8">The sequence shown here is derived from an EMBL/GenBank/DDBJ whole genome shotgun (WGS) entry which is preliminary data.</text>
</comment>
<dbReference type="RefSeq" id="WP_134849500.1">
    <property type="nucleotide sequence ID" value="NZ_CP197400.1"/>
</dbReference>
<sequence>MNTKHKIDIVLTPELLTAHRQPGSVAVVIDVLRASATMITALHNGAKAIYPLETIEEAERIAAEGKIVGAERNVVRCPFAQFGNDPAEYTKDAIGGAEIYFTTTNGTRTIKAAINEGYTTVIGTFINLSAVAEYCHDKDVLAICAGWQGRPSKEDALFAAALCDQLSATHEIVTDTSRMMVELWQAHRHQLTDYIKESNHYPRMVAAGKENALPYCLTIDSTHTLPIASGEGNTIKLIRNDE</sequence>
<evidence type="ECO:0000256" key="7">
    <source>
        <dbReference type="ARBA" id="ARBA00033711"/>
    </source>
</evidence>
<evidence type="ECO:0000256" key="2">
    <source>
        <dbReference type="ARBA" id="ARBA00009997"/>
    </source>
</evidence>
<organism evidence="8 9">
    <name type="scientific">Porphyromonas levii</name>
    <dbReference type="NCBI Taxonomy" id="28114"/>
    <lineage>
        <taxon>Bacteria</taxon>
        <taxon>Pseudomonadati</taxon>
        <taxon>Bacteroidota</taxon>
        <taxon>Bacteroidia</taxon>
        <taxon>Bacteroidales</taxon>
        <taxon>Porphyromonadaceae</taxon>
        <taxon>Porphyromonas</taxon>
    </lineage>
</organism>
<dbReference type="InterPro" id="IPR036702">
    <property type="entry name" value="ComB-like_sf"/>
</dbReference>
<dbReference type="InterPro" id="IPR005238">
    <property type="entry name" value="ComB-like"/>
</dbReference>
<reference evidence="8 9" key="1">
    <citation type="submission" date="2019-03" db="EMBL/GenBank/DDBJ databases">
        <title>Porphyromonas levii Isolated from the Uterus of Dairy Cows.</title>
        <authorList>
            <person name="Francis A.M."/>
        </authorList>
    </citation>
    <scope>NUCLEOTIDE SEQUENCE [LARGE SCALE GENOMIC DNA]</scope>
    <source>
        <strain evidence="8 9">AF5678</strain>
    </source>
</reference>
<comment type="similarity">
    <text evidence="2">Belongs to the ComB family.</text>
</comment>
<evidence type="ECO:0000313" key="8">
    <source>
        <dbReference type="EMBL" id="TFH94656.1"/>
    </source>
</evidence>
<comment type="cofactor">
    <cofactor evidence="1">
        <name>Mg(2+)</name>
        <dbReference type="ChEBI" id="CHEBI:18420"/>
    </cofactor>
</comment>
<dbReference type="STRING" id="1122973.GCA_000379925_01790"/>
<dbReference type="GO" id="GO:0000287">
    <property type="term" value="F:magnesium ion binding"/>
    <property type="evidence" value="ECO:0007669"/>
    <property type="project" value="InterPro"/>
</dbReference>